<accession>A0A2Z6ZUE8</accession>
<evidence type="ECO:0000256" key="1">
    <source>
        <dbReference type="SAM" id="MobiDB-lite"/>
    </source>
</evidence>
<dbReference type="OrthoDB" id="1822686at2759"/>
<dbReference type="AlphaFoldDB" id="A0A2Z6ZUE8"/>
<protein>
    <recommendedName>
        <fullName evidence="2">Retrotransposon gag domain-containing protein</fullName>
    </recommendedName>
</protein>
<evidence type="ECO:0000313" key="3">
    <source>
        <dbReference type="EMBL" id="KZT76886.1"/>
    </source>
</evidence>
<dbReference type="InterPro" id="IPR005162">
    <property type="entry name" value="Retrotrans_gag_dom"/>
</dbReference>
<keyword evidence="4" id="KW-1185">Reference proteome</keyword>
<dbReference type="Pfam" id="PF03732">
    <property type="entry name" value="Retrotrans_gag"/>
    <property type="match status" value="1"/>
</dbReference>
<feature type="region of interest" description="Disordered" evidence="1">
    <location>
        <begin position="1"/>
        <end position="36"/>
    </location>
</feature>
<proteinExistence type="predicted"/>
<feature type="domain" description="Retrotransposon gag" evidence="2">
    <location>
        <begin position="80"/>
        <end position="150"/>
    </location>
</feature>
<reference evidence="3 4" key="1">
    <citation type="journal article" date="2015" name="Proc. Natl. Acad. Sci. U.S.A.">
        <title>The resurrection genome of Boea hygrometrica: A blueprint for survival of dehydration.</title>
        <authorList>
            <person name="Xiao L."/>
            <person name="Yang G."/>
            <person name="Zhang L."/>
            <person name="Yang X."/>
            <person name="Zhao S."/>
            <person name="Ji Z."/>
            <person name="Zhou Q."/>
            <person name="Hu M."/>
            <person name="Wang Y."/>
            <person name="Chen M."/>
            <person name="Xu Y."/>
            <person name="Jin H."/>
            <person name="Xiao X."/>
            <person name="Hu G."/>
            <person name="Bao F."/>
            <person name="Hu Y."/>
            <person name="Wan P."/>
            <person name="Li L."/>
            <person name="Deng X."/>
            <person name="Kuang T."/>
            <person name="Xiang C."/>
            <person name="Zhu J.K."/>
            <person name="Oliver M.J."/>
            <person name="He Y."/>
        </authorList>
    </citation>
    <scope>NUCLEOTIDE SEQUENCE [LARGE SCALE GENOMIC DNA]</scope>
    <source>
        <strain evidence="4">cv. XS01</strain>
    </source>
</reference>
<gene>
    <name evidence="3" type="ORF">F511_46089</name>
</gene>
<feature type="compositionally biased region" description="Basic and acidic residues" evidence="1">
    <location>
        <begin position="1"/>
        <end position="14"/>
    </location>
</feature>
<name>A0A2Z6ZUE8_9LAMI</name>
<sequence length="152" mass="17552">MIRGRGGEPLERGDSNPPVEMEETIGGPHRTPRGDDTEDLRAAMRKFEIPPFNGTDPVGWLGKAEQYFEIHGTPSYHRLRIAHICMEGTAVHWFQWARSRNPTWNWERFAIELINRYSGRKATNPFESLASLKQEGSSVEEYIEQFEVLLHK</sequence>
<organism evidence="3 4">
    <name type="scientific">Dorcoceras hygrometricum</name>
    <dbReference type="NCBI Taxonomy" id="472368"/>
    <lineage>
        <taxon>Eukaryota</taxon>
        <taxon>Viridiplantae</taxon>
        <taxon>Streptophyta</taxon>
        <taxon>Embryophyta</taxon>
        <taxon>Tracheophyta</taxon>
        <taxon>Spermatophyta</taxon>
        <taxon>Magnoliopsida</taxon>
        <taxon>eudicotyledons</taxon>
        <taxon>Gunneridae</taxon>
        <taxon>Pentapetalae</taxon>
        <taxon>asterids</taxon>
        <taxon>lamiids</taxon>
        <taxon>Lamiales</taxon>
        <taxon>Gesneriaceae</taxon>
        <taxon>Didymocarpoideae</taxon>
        <taxon>Trichosporeae</taxon>
        <taxon>Loxocarpinae</taxon>
        <taxon>Dorcoceras</taxon>
    </lineage>
</organism>
<dbReference type="Proteomes" id="UP000250235">
    <property type="component" value="Unassembled WGS sequence"/>
</dbReference>
<dbReference type="EMBL" id="KV085053">
    <property type="protein sequence ID" value="KZT76886.1"/>
    <property type="molecule type" value="Genomic_DNA"/>
</dbReference>
<evidence type="ECO:0000313" key="4">
    <source>
        <dbReference type="Proteomes" id="UP000250235"/>
    </source>
</evidence>
<evidence type="ECO:0000259" key="2">
    <source>
        <dbReference type="Pfam" id="PF03732"/>
    </source>
</evidence>